<dbReference type="GO" id="GO:0008897">
    <property type="term" value="F:holo-[acyl-carrier-protein] synthase activity"/>
    <property type="evidence" value="ECO:0007669"/>
    <property type="project" value="InterPro"/>
</dbReference>
<evidence type="ECO:0000259" key="2">
    <source>
        <dbReference type="Pfam" id="PF01648"/>
    </source>
</evidence>
<dbReference type="Pfam" id="PF01648">
    <property type="entry name" value="ACPS"/>
    <property type="match status" value="1"/>
</dbReference>
<evidence type="ECO:0000313" key="5">
    <source>
        <dbReference type="Proteomes" id="UP000199681"/>
    </source>
</evidence>
<sequence>MTQTDVSLFLAPRAPLPETDRLHLAEAVARVCRVELTEVTIAQRCERCGGAHGKPRVLRPPGTFVSLSRAASTVAVAVSLAGPIGVDIESVSAVGRAGFDDVAFNGPEQEALWAVPMAARDRVRATLWTAKEAVLKLSGAGLTVDPRELTVVYPKAAASVLVMEPRWQLLSWPGASLDLADLHLAGFDAGPGLVGTVATLGPEAPRIVLLPQT</sequence>
<dbReference type="EMBL" id="FOPW01000012">
    <property type="protein sequence ID" value="SFH70250.1"/>
    <property type="molecule type" value="Genomic_DNA"/>
</dbReference>
<reference evidence="3 5" key="1">
    <citation type="submission" date="2016-10" db="EMBL/GenBank/DDBJ databases">
        <authorList>
            <person name="Varghese N."/>
            <person name="Submissions S."/>
        </authorList>
    </citation>
    <scope>NUCLEOTIDE SEQUENCE [LARGE SCALE GENOMIC DNA]</scope>
    <source>
        <strain evidence="3 5">GMCC 1.11211</strain>
    </source>
</reference>
<evidence type="ECO:0000313" key="3">
    <source>
        <dbReference type="EMBL" id="SFH70250.1"/>
    </source>
</evidence>
<dbReference type="RefSeq" id="WP_092451050.1">
    <property type="nucleotide sequence ID" value="NZ_BKAC01000011.1"/>
</dbReference>
<keyword evidence="1 4" id="KW-0808">Transferase</keyword>
<reference evidence="4 6" key="2">
    <citation type="submission" date="2019-03" db="EMBL/GenBank/DDBJ databases">
        <title>Genomics of glacier-inhabiting Cryobacterium strains.</title>
        <authorList>
            <person name="Liu Q."/>
            <person name="Xin Y.-H."/>
        </authorList>
    </citation>
    <scope>NUCLEOTIDE SEQUENCE [LARGE SCALE GENOMIC DNA]</scope>
    <source>
        <strain evidence="4 6">Hh34</strain>
    </source>
</reference>
<gene>
    <name evidence="4" type="ORF">E3O11_10550</name>
    <name evidence="3" type="ORF">SAMN05216274_11232</name>
</gene>
<accession>A0A1I3C6W8</accession>
<evidence type="ECO:0000256" key="1">
    <source>
        <dbReference type="ARBA" id="ARBA00022679"/>
    </source>
</evidence>
<comment type="caution">
    <text evidence="4">The sequence shown here is derived from an EMBL/GenBank/DDBJ whole genome shotgun (WGS) entry which is preliminary data.</text>
</comment>
<evidence type="ECO:0000313" key="6">
    <source>
        <dbReference type="Proteomes" id="UP000297963"/>
    </source>
</evidence>
<dbReference type="GO" id="GO:0000287">
    <property type="term" value="F:magnesium ion binding"/>
    <property type="evidence" value="ECO:0007669"/>
    <property type="project" value="InterPro"/>
</dbReference>
<name>A0A1I3C6W8_9MICO</name>
<dbReference type="Proteomes" id="UP000199681">
    <property type="component" value="Unassembled WGS sequence"/>
</dbReference>
<evidence type="ECO:0000313" key="4">
    <source>
        <dbReference type="EMBL" id="TFB83283.1"/>
    </source>
</evidence>
<keyword evidence="5" id="KW-1185">Reference proteome</keyword>
<organism evidence="4 6">
    <name type="scientific">Cryobacterium levicorallinum</name>
    <dbReference type="NCBI Taxonomy" id="995038"/>
    <lineage>
        <taxon>Bacteria</taxon>
        <taxon>Bacillati</taxon>
        <taxon>Actinomycetota</taxon>
        <taxon>Actinomycetes</taxon>
        <taxon>Micrococcales</taxon>
        <taxon>Microbacteriaceae</taxon>
        <taxon>Cryobacterium</taxon>
    </lineage>
</organism>
<dbReference type="Gene3D" id="3.90.470.20">
    <property type="entry name" value="4'-phosphopantetheinyl transferase domain"/>
    <property type="match status" value="1"/>
</dbReference>
<proteinExistence type="predicted"/>
<dbReference type="InterPro" id="IPR037143">
    <property type="entry name" value="4-PPantetheinyl_Trfase_dom_sf"/>
</dbReference>
<dbReference type="AlphaFoldDB" id="A0A1I3C6W8"/>
<feature type="domain" description="4'-phosphopantetheinyl transferase" evidence="2">
    <location>
        <begin position="83"/>
        <end position="172"/>
    </location>
</feature>
<dbReference type="SUPFAM" id="SSF56214">
    <property type="entry name" value="4'-phosphopantetheinyl transferase"/>
    <property type="match status" value="1"/>
</dbReference>
<dbReference type="STRING" id="995038.SAMN05216274_11232"/>
<dbReference type="Proteomes" id="UP000297963">
    <property type="component" value="Unassembled WGS sequence"/>
</dbReference>
<protein>
    <submittedName>
        <fullName evidence="3 4">4'-phosphopantetheinyl transferase</fullName>
    </submittedName>
</protein>
<dbReference type="InterPro" id="IPR008278">
    <property type="entry name" value="4-PPantetheinyl_Trfase_dom"/>
</dbReference>
<dbReference type="EMBL" id="SOFE01000022">
    <property type="protein sequence ID" value="TFB83283.1"/>
    <property type="molecule type" value="Genomic_DNA"/>
</dbReference>